<organism evidence="7 8">
    <name type="scientific">Trichonephila clavata</name>
    <name type="common">Joro spider</name>
    <name type="synonym">Nephila clavata</name>
    <dbReference type="NCBI Taxonomy" id="2740835"/>
    <lineage>
        <taxon>Eukaryota</taxon>
        <taxon>Metazoa</taxon>
        <taxon>Ecdysozoa</taxon>
        <taxon>Arthropoda</taxon>
        <taxon>Chelicerata</taxon>
        <taxon>Arachnida</taxon>
        <taxon>Araneae</taxon>
        <taxon>Araneomorphae</taxon>
        <taxon>Entelegynae</taxon>
        <taxon>Araneoidea</taxon>
        <taxon>Nephilidae</taxon>
        <taxon>Trichonephila</taxon>
    </lineage>
</organism>
<dbReference type="Proteomes" id="UP000887116">
    <property type="component" value="Unassembled WGS sequence"/>
</dbReference>
<dbReference type="FunFam" id="3.30.70.870:FF:000002">
    <property type="entry name" value="Translation elongation factor 2"/>
    <property type="match status" value="1"/>
</dbReference>
<gene>
    <name evidence="7" type="primary">AVEN_222276_1</name>
    <name evidence="7" type="ORF">TNCT_444621</name>
</gene>
<keyword evidence="1" id="KW-0963">Cytoplasm</keyword>
<feature type="compositionally biased region" description="Basic and acidic residues" evidence="6">
    <location>
        <begin position="156"/>
        <end position="177"/>
    </location>
</feature>
<dbReference type="GO" id="GO:0043022">
    <property type="term" value="F:ribosome binding"/>
    <property type="evidence" value="ECO:0007669"/>
    <property type="project" value="TreeGrafter"/>
</dbReference>
<dbReference type="AlphaFoldDB" id="A0A8X6I1V0"/>
<evidence type="ECO:0000256" key="4">
    <source>
        <dbReference type="ARBA" id="ARBA00022917"/>
    </source>
</evidence>
<evidence type="ECO:0000256" key="1">
    <source>
        <dbReference type="ARBA" id="ARBA00022490"/>
    </source>
</evidence>
<name>A0A8X6I1V0_TRICU</name>
<evidence type="ECO:0000256" key="2">
    <source>
        <dbReference type="ARBA" id="ARBA00022741"/>
    </source>
</evidence>
<dbReference type="GO" id="GO:0003746">
    <property type="term" value="F:translation elongation factor activity"/>
    <property type="evidence" value="ECO:0007669"/>
    <property type="project" value="UniProtKB-KW"/>
</dbReference>
<keyword evidence="8" id="KW-1185">Reference proteome</keyword>
<evidence type="ECO:0000256" key="3">
    <source>
        <dbReference type="ARBA" id="ARBA00022768"/>
    </source>
</evidence>
<dbReference type="EMBL" id="BMAO01029766">
    <property type="protein sequence ID" value="GFR33902.1"/>
    <property type="molecule type" value="Genomic_DNA"/>
</dbReference>
<accession>A0A8X6I1V0</accession>
<dbReference type="GO" id="GO:0003924">
    <property type="term" value="F:GTPase activity"/>
    <property type="evidence" value="ECO:0007669"/>
    <property type="project" value="TreeGrafter"/>
</dbReference>
<keyword evidence="5" id="KW-0342">GTP-binding</keyword>
<keyword evidence="4" id="KW-0648">Protein biosynthesis</keyword>
<dbReference type="SUPFAM" id="SSF54980">
    <property type="entry name" value="EF-G C-terminal domain-like"/>
    <property type="match status" value="1"/>
</dbReference>
<evidence type="ECO:0000256" key="5">
    <source>
        <dbReference type="ARBA" id="ARBA00023134"/>
    </source>
</evidence>
<evidence type="ECO:0000313" key="8">
    <source>
        <dbReference type="Proteomes" id="UP000887116"/>
    </source>
</evidence>
<dbReference type="GO" id="GO:0005829">
    <property type="term" value="C:cytosol"/>
    <property type="evidence" value="ECO:0007669"/>
    <property type="project" value="TreeGrafter"/>
</dbReference>
<dbReference type="Gene3D" id="3.30.70.870">
    <property type="entry name" value="Elongation Factor G (Translational Gtpase), domain 3"/>
    <property type="match status" value="1"/>
</dbReference>
<evidence type="ECO:0000256" key="6">
    <source>
        <dbReference type="SAM" id="MobiDB-lite"/>
    </source>
</evidence>
<dbReference type="OrthoDB" id="364892at2759"/>
<dbReference type="InterPro" id="IPR035647">
    <property type="entry name" value="EFG_III/V"/>
</dbReference>
<proteinExistence type="predicted"/>
<comment type="caution">
    <text evidence="7">The sequence shown here is derived from an EMBL/GenBank/DDBJ whole genome shotgun (WGS) entry which is preliminary data.</text>
</comment>
<protein>
    <submittedName>
        <fullName evidence="7">Uncharacterized protein</fullName>
    </submittedName>
</protein>
<keyword evidence="3" id="KW-0251">Elongation factor</keyword>
<dbReference type="PANTHER" id="PTHR42908:SF10">
    <property type="entry name" value="EUKARYOTIC TRANSLATION ELONGATION FACTOR 2"/>
    <property type="match status" value="1"/>
</dbReference>
<evidence type="ECO:0000313" key="7">
    <source>
        <dbReference type="EMBL" id="GFR33902.1"/>
    </source>
</evidence>
<dbReference type="GO" id="GO:0005525">
    <property type="term" value="F:GTP binding"/>
    <property type="evidence" value="ECO:0007669"/>
    <property type="project" value="UniProtKB-KW"/>
</dbReference>
<feature type="region of interest" description="Disordered" evidence="6">
    <location>
        <begin position="155"/>
        <end position="177"/>
    </location>
</feature>
<dbReference type="GO" id="GO:1990904">
    <property type="term" value="C:ribonucleoprotein complex"/>
    <property type="evidence" value="ECO:0007669"/>
    <property type="project" value="TreeGrafter"/>
</dbReference>
<dbReference type="PANTHER" id="PTHR42908">
    <property type="entry name" value="TRANSLATION ELONGATION FACTOR-RELATED"/>
    <property type="match status" value="1"/>
</dbReference>
<reference evidence="7" key="1">
    <citation type="submission" date="2020-07" db="EMBL/GenBank/DDBJ databases">
        <title>Multicomponent nature underlies the extraordinary mechanical properties of spider dragline silk.</title>
        <authorList>
            <person name="Kono N."/>
            <person name="Nakamura H."/>
            <person name="Mori M."/>
            <person name="Yoshida Y."/>
            <person name="Ohtoshi R."/>
            <person name="Malay A.D."/>
            <person name="Moran D.A.P."/>
            <person name="Tomita M."/>
            <person name="Numata K."/>
            <person name="Arakawa K."/>
        </authorList>
    </citation>
    <scope>NUCLEOTIDE SEQUENCE</scope>
</reference>
<keyword evidence="2" id="KW-0547">Nucleotide-binding</keyword>
<sequence length="177" mass="19758">MSYDVIIGLNVLMQGETIINENGVTIKNKPKCIEEIFNLSVLPINLSPDDFENNIAPDIPQICQSDVKTITPNFVPGKKDGLHEEDQKTVTVSPVVRVPVEIQHPSDLSELEDGLKRLAKPDPLTQYVNEEPGEHIVAGTEELKNTEPVVAVPESMPKDIKRSIREKRSSRIKENKD</sequence>